<dbReference type="InterPro" id="IPR002645">
    <property type="entry name" value="STAS_dom"/>
</dbReference>
<evidence type="ECO:0000256" key="1">
    <source>
        <dbReference type="ARBA" id="ARBA00009013"/>
    </source>
</evidence>
<reference evidence="5" key="1">
    <citation type="journal article" date="2019" name="Int. J. Syst. Evol. Microbiol.">
        <title>The Global Catalogue of Microorganisms (GCM) 10K type strain sequencing project: providing services to taxonomists for standard genome sequencing and annotation.</title>
        <authorList>
            <consortium name="The Broad Institute Genomics Platform"/>
            <consortium name="The Broad Institute Genome Sequencing Center for Infectious Disease"/>
            <person name="Wu L."/>
            <person name="Ma J."/>
        </authorList>
    </citation>
    <scope>NUCLEOTIDE SEQUENCE [LARGE SCALE GENOMIC DNA]</scope>
    <source>
        <strain evidence="5">KLKA75</strain>
    </source>
</reference>
<dbReference type="Gene3D" id="3.30.750.24">
    <property type="entry name" value="STAS domain"/>
    <property type="match status" value="1"/>
</dbReference>
<evidence type="ECO:0000313" key="4">
    <source>
        <dbReference type="EMBL" id="MFC4909703.1"/>
    </source>
</evidence>
<dbReference type="RefSeq" id="WP_378257398.1">
    <property type="nucleotide sequence ID" value="NZ_JBHSIT010000005.1"/>
</dbReference>
<dbReference type="Pfam" id="PF01740">
    <property type="entry name" value="STAS"/>
    <property type="match status" value="1"/>
</dbReference>
<dbReference type="EMBL" id="JBHSIT010000005">
    <property type="protein sequence ID" value="MFC4909703.1"/>
    <property type="molecule type" value="Genomic_DNA"/>
</dbReference>
<evidence type="ECO:0000259" key="3">
    <source>
        <dbReference type="PROSITE" id="PS50801"/>
    </source>
</evidence>
<organism evidence="4 5">
    <name type="scientific">Actinomadura gamaensis</name>
    <dbReference type="NCBI Taxonomy" id="1763541"/>
    <lineage>
        <taxon>Bacteria</taxon>
        <taxon>Bacillati</taxon>
        <taxon>Actinomycetota</taxon>
        <taxon>Actinomycetes</taxon>
        <taxon>Streptosporangiales</taxon>
        <taxon>Thermomonosporaceae</taxon>
        <taxon>Actinomadura</taxon>
    </lineage>
</organism>
<protein>
    <recommendedName>
        <fullName evidence="2">Anti-sigma factor antagonist</fullName>
    </recommendedName>
</protein>
<name>A0ABV9U1G7_9ACTN</name>
<comment type="caution">
    <text evidence="4">The sequence shown here is derived from an EMBL/GenBank/DDBJ whole genome shotgun (WGS) entry which is preliminary data.</text>
</comment>
<gene>
    <name evidence="4" type="ORF">ACFPCY_20435</name>
</gene>
<dbReference type="PANTHER" id="PTHR33495:SF2">
    <property type="entry name" value="ANTI-SIGMA FACTOR ANTAGONIST TM_1081-RELATED"/>
    <property type="match status" value="1"/>
</dbReference>
<dbReference type="SUPFAM" id="SSF52091">
    <property type="entry name" value="SpoIIaa-like"/>
    <property type="match status" value="1"/>
</dbReference>
<dbReference type="NCBIfam" id="TIGR00377">
    <property type="entry name" value="ant_ant_sig"/>
    <property type="match status" value="1"/>
</dbReference>
<feature type="domain" description="STAS" evidence="3">
    <location>
        <begin position="4"/>
        <end position="112"/>
    </location>
</feature>
<dbReference type="Proteomes" id="UP001595872">
    <property type="component" value="Unassembled WGS sequence"/>
</dbReference>
<proteinExistence type="inferred from homology"/>
<dbReference type="InterPro" id="IPR003658">
    <property type="entry name" value="Anti-sigma_ant"/>
</dbReference>
<evidence type="ECO:0000313" key="5">
    <source>
        <dbReference type="Proteomes" id="UP001595872"/>
    </source>
</evidence>
<accession>A0ABV9U1G7</accession>
<sequence>MQSLEIIVRPRRGCVVIELRGELDLAGVGQLTDQVRAAFQRSDIVVVDLTELGFIDSSGLGALIDGYKRANACGGRFTLVAPRPNVMSVFTITGLVQRFDIRGSMEEALPAESRAREYQGAAEGR</sequence>
<keyword evidence="5" id="KW-1185">Reference proteome</keyword>
<dbReference type="PANTHER" id="PTHR33495">
    <property type="entry name" value="ANTI-SIGMA FACTOR ANTAGONIST TM_1081-RELATED-RELATED"/>
    <property type="match status" value="1"/>
</dbReference>
<comment type="similarity">
    <text evidence="1 2">Belongs to the anti-sigma-factor antagonist family.</text>
</comment>
<evidence type="ECO:0000256" key="2">
    <source>
        <dbReference type="RuleBase" id="RU003749"/>
    </source>
</evidence>
<dbReference type="InterPro" id="IPR036513">
    <property type="entry name" value="STAS_dom_sf"/>
</dbReference>
<dbReference type="CDD" id="cd07043">
    <property type="entry name" value="STAS_anti-anti-sigma_factors"/>
    <property type="match status" value="1"/>
</dbReference>
<dbReference type="PROSITE" id="PS50801">
    <property type="entry name" value="STAS"/>
    <property type="match status" value="1"/>
</dbReference>